<feature type="chain" id="PRO_5016126668" evidence="1">
    <location>
        <begin position="18"/>
        <end position="308"/>
    </location>
</feature>
<evidence type="ECO:0000256" key="1">
    <source>
        <dbReference type="SAM" id="SignalP"/>
    </source>
</evidence>
<protein>
    <submittedName>
        <fullName evidence="2">Uncharacterized protein</fullName>
    </submittedName>
</protein>
<proteinExistence type="predicted"/>
<evidence type="ECO:0000313" key="2">
    <source>
        <dbReference type="EMBL" id="PZR18695.1"/>
    </source>
</evidence>
<dbReference type="EMBL" id="QFQP01000001">
    <property type="protein sequence ID" value="PZR18695.1"/>
    <property type="molecule type" value="Genomic_DNA"/>
</dbReference>
<accession>A0A2W5U4X7</accession>
<sequence length="308" mass="32937">MLSLLASLLITAQPQVAVLSSSGSTGELRFQPVDSTEVVAPAVRFTHAEGSPVLGSLLPDSRVVVATAVMHDSSFGSALLRLEANKPARVLADGVVYGSRPHVSREGRVFVSRGRAGSELSSQGRVDSLAVDEVSAVTAKSRTVYSSQGFLTFIAGSLGRELFIYELTLKGARLIAVHVDTLGVRVLIDDMVPLARDFVVDASARRLLFTQGTPFDDAWFVEQLDLVTAQRAVVARSKEPTLLPAVVNGKVVFNVGPHERFGRLGYTRVQHGSLFLHEVPGGFPVAFVNEQRLATPPDSRLDLAGVAP</sequence>
<keyword evidence="1" id="KW-0732">Signal</keyword>
<organism evidence="2 3">
    <name type="scientific">Archangium gephyra</name>
    <dbReference type="NCBI Taxonomy" id="48"/>
    <lineage>
        <taxon>Bacteria</taxon>
        <taxon>Pseudomonadati</taxon>
        <taxon>Myxococcota</taxon>
        <taxon>Myxococcia</taxon>
        <taxon>Myxococcales</taxon>
        <taxon>Cystobacterineae</taxon>
        <taxon>Archangiaceae</taxon>
        <taxon>Archangium</taxon>
    </lineage>
</organism>
<comment type="caution">
    <text evidence="2">The sequence shown here is derived from an EMBL/GenBank/DDBJ whole genome shotgun (WGS) entry which is preliminary data.</text>
</comment>
<gene>
    <name evidence="2" type="ORF">DI536_02105</name>
</gene>
<evidence type="ECO:0000313" key="3">
    <source>
        <dbReference type="Proteomes" id="UP000249061"/>
    </source>
</evidence>
<dbReference type="AlphaFoldDB" id="A0A2W5U4X7"/>
<feature type="signal peptide" evidence="1">
    <location>
        <begin position="1"/>
        <end position="17"/>
    </location>
</feature>
<dbReference type="Proteomes" id="UP000249061">
    <property type="component" value="Unassembled WGS sequence"/>
</dbReference>
<name>A0A2W5U4X7_9BACT</name>
<reference evidence="2 3" key="1">
    <citation type="submission" date="2017-08" db="EMBL/GenBank/DDBJ databases">
        <title>Infants hospitalized years apart are colonized by the same room-sourced microbial strains.</title>
        <authorList>
            <person name="Brooks B."/>
            <person name="Olm M.R."/>
            <person name="Firek B.A."/>
            <person name="Baker R."/>
            <person name="Thomas B.C."/>
            <person name="Morowitz M.J."/>
            <person name="Banfield J.F."/>
        </authorList>
    </citation>
    <scope>NUCLEOTIDE SEQUENCE [LARGE SCALE GENOMIC DNA]</scope>
    <source>
        <strain evidence="2">S2_003_000_R2_14</strain>
    </source>
</reference>